<dbReference type="Proteomes" id="UP000245469">
    <property type="component" value="Unassembled WGS sequence"/>
</dbReference>
<dbReference type="SUPFAM" id="SSF55729">
    <property type="entry name" value="Acyl-CoA N-acyltransferases (Nat)"/>
    <property type="match status" value="1"/>
</dbReference>
<sequence>MIASTEAAGIWTVQSGVFPENTASLALHAAAGFRTVGVRQRLGRMSHGPMVGQWRDVVLLERRSALL</sequence>
<proteinExistence type="predicted"/>
<protein>
    <recommendedName>
        <fullName evidence="3">Acetyltransferase (GNAT) family protein</fullName>
    </recommendedName>
</protein>
<evidence type="ECO:0000313" key="2">
    <source>
        <dbReference type="Proteomes" id="UP000245469"/>
    </source>
</evidence>
<dbReference type="InterPro" id="IPR016181">
    <property type="entry name" value="Acyl_CoA_acyltransferase"/>
</dbReference>
<dbReference type="AlphaFoldDB" id="A0A316A3R5"/>
<organism evidence="1 2">
    <name type="scientific">Quadrisphaera granulorum</name>
    <dbReference type="NCBI Taxonomy" id="317664"/>
    <lineage>
        <taxon>Bacteria</taxon>
        <taxon>Bacillati</taxon>
        <taxon>Actinomycetota</taxon>
        <taxon>Actinomycetes</taxon>
        <taxon>Kineosporiales</taxon>
        <taxon>Kineosporiaceae</taxon>
        <taxon>Quadrisphaera</taxon>
    </lineage>
</organism>
<dbReference type="EMBL" id="QGDQ01000019">
    <property type="protein sequence ID" value="PWJ52531.1"/>
    <property type="molecule type" value="Genomic_DNA"/>
</dbReference>
<evidence type="ECO:0000313" key="1">
    <source>
        <dbReference type="EMBL" id="PWJ52531.1"/>
    </source>
</evidence>
<gene>
    <name evidence="1" type="ORF">BXY45_11923</name>
</gene>
<evidence type="ECO:0008006" key="3">
    <source>
        <dbReference type="Google" id="ProtNLM"/>
    </source>
</evidence>
<accession>A0A316A3R5</accession>
<dbReference type="Gene3D" id="3.40.630.30">
    <property type="match status" value="1"/>
</dbReference>
<comment type="caution">
    <text evidence="1">The sequence shown here is derived from an EMBL/GenBank/DDBJ whole genome shotgun (WGS) entry which is preliminary data.</text>
</comment>
<reference evidence="1 2" key="1">
    <citation type="submission" date="2018-03" db="EMBL/GenBank/DDBJ databases">
        <title>Genomic Encyclopedia of Archaeal and Bacterial Type Strains, Phase II (KMG-II): from individual species to whole genera.</title>
        <authorList>
            <person name="Goeker M."/>
        </authorList>
    </citation>
    <scope>NUCLEOTIDE SEQUENCE [LARGE SCALE GENOMIC DNA]</scope>
    <source>
        <strain evidence="1 2">DSM 44889</strain>
    </source>
</reference>
<keyword evidence="2" id="KW-1185">Reference proteome</keyword>
<name>A0A316A3R5_9ACTN</name>